<reference evidence="2 3" key="1">
    <citation type="submission" date="2016-06" db="EMBL/GenBank/DDBJ databases">
        <title>First insights into the genetic diversity and population structure of in the Bacillus cereus group bacteria from diverse marine environments.</title>
        <authorList>
            <person name="Liu Y."/>
            <person name="Lai Q."/>
            <person name="Shao Z."/>
        </authorList>
    </citation>
    <scope>NUCLEOTIDE SEQUENCE [LARGE SCALE GENOMIC DNA]</scope>
    <source>
        <strain evidence="2 3">NH24A2</strain>
    </source>
</reference>
<dbReference type="Proteomes" id="UP000182788">
    <property type="component" value="Unassembled WGS sequence"/>
</dbReference>
<keyword evidence="1" id="KW-0472">Membrane</keyword>
<evidence type="ECO:0000313" key="2">
    <source>
        <dbReference type="EMBL" id="OJD77837.1"/>
    </source>
</evidence>
<evidence type="ECO:0000256" key="1">
    <source>
        <dbReference type="SAM" id="Phobius"/>
    </source>
</evidence>
<protein>
    <submittedName>
        <fullName evidence="2">Uncharacterized protein</fullName>
    </submittedName>
</protein>
<accession>A0A1J9VP08</accession>
<evidence type="ECO:0000313" key="3">
    <source>
        <dbReference type="Proteomes" id="UP000182788"/>
    </source>
</evidence>
<feature type="transmembrane region" description="Helical" evidence="1">
    <location>
        <begin position="20"/>
        <end position="38"/>
    </location>
</feature>
<keyword evidence="1" id="KW-1133">Transmembrane helix</keyword>
<comment type="caution">
    <text evidence="2">The sequence shown here is derived from an EMBL/GenBank/DDBJ whole genome shotgun (WGS) entry which is preliminary data.</text>
</comment>
<dbReference type="RefSeq" id="WP_025147917.1">
    <property type="nucleotide sequence ID" value="NZ_CBCSHB010000029.1"/>
</dbReference>
<gene>
    <name evidence="2" type="ORF">BAU28_00965</name>
</gene>
<proteinExistence type="predicted"/>
<dbReference type="GeneID" id="87592996"/>
<name>A0A1J9VP08_9BACI</name>
<feature type="transmembrane region" description="Helical" evidence="1">
    <location>
        <begin position="50"/>
        <end position="68"/>
    </location>
</feature>
<keyword evidence="1" id="KW-0812">Transmembrane</keyword>
<organism evidence="2 3">
    <name type="scientific">Bacillus paramycoides</name>
    <dbReference type="NCBI Taxonomy" id="2026194"/>
    <lineage>
        <taxon>Bacteria</taxon>
        <taxon>Bacillati</taxon>
        <taxon>Bacillota</taxon>
        <taxon>Bacilli</taxon>
        <taxon>Bacillales</taxon>
        <taxon>Bacillaceae</taxon>
        <taxon>Bacillus</taxon>
        <taxon>Bacillus cereus group</taxon>
    </lineage>
</organism>
<sequence>MRVGFLAKRTRERSGLKYQFEWGFVFGLLVMFIAMSMNQKHTDWKFAFDFVAGLIFFVIAKRMLYMIVQRYKQFRQ</sequence>
<dbReference type="AlphaFoldDB" id="A0A1J9VP08"/>
<dbReference type="EMBL" id="MAOI01000079">
    <property type="protein sequence ID" value="OJD77837.1"/>
    <property type="molecule type" value="Genomic_DNA"/>
</dbReference>